<dbReference type="EMBL" id="PEBI01000006">
    <property type="protein sequence ID" value="PJM72330.1"/>
    <property type="molecule type" value="Genomic_DNA"/>
</dbReference>
<evidence type="ECO:0000313" key="2">
    <source>
        <dbReference type="Proteomes" id="UP000229095"/>
    </source>
</evidence>
<gene>
    <name evidence="1" type="ORF">CS006_10355</name>
</gene>
<name>A0A2M9H673_9BIFI</name>
<dbReference type="RefSeq" id="WP_100511761.1">
    <property type="nucleotide sequence ID" value="NZ_PEBI01000006.1"/>
</dbReference>
<dbReference type="Proteomes" id="UP000229095">
    <property type="component" value="Unassembled WGS sequence"/>
</dbReference>
<reference evidence="1 2" key="1">
    <citation type="submission" date="2017-10" db="EMBL/GenBank/DDBJ databases">
        <title>Draft genome sequences of strains TRE 1, TRE 9, TRE H and TRI 7, isolated from tamarins, belonging to four potential novel Bifidobacterium species.</title>
        <authorList>
            <person name="Mattarelli P."/>
            <person name="Modesto M."/>
            <person name="Puglisi E."/>
            <person name="Morelli L."/>
            <person name="Spezio C."/>
            <person name="Bonetti A."/>
            <person name="Sandri C."/>
        </authorList>
    </citation>
    <scope>NUCLEOTIDE SEQUENCE [LARGE SCALE GENOMIC DNA]</scope>
    <source>
        <strain evidence="2">TRE1</strain>
    </source>
</reference>
<protein>
    <submittedName>
        <fullName evidence="1">Uncharacterized protein</fullName>
    </submittedName>
</protein>
<proteinExistence type="predicted"/>
<evidence type="ECO:0000313" key="1">
    <source>
        <dbReference type="EMBL" id="PJM72330.1"/>
    </source>
</evidence>
<dbReference type="OrthoDB" id="3229928at2"/>
<comment type="caution">
    <text evidence="1">The sequence shown here is derived from an EMBL/GenBank/DDBJ whole genome shotgun (WGS) entry which is preliminary data.</text>
</comment>
<sequence>MQSLKYVCATTGDEIPMSGPDIFAQTAEGIRGRAWGYSLGYRDLSGVTRDAREASLELTYLRCPEKLDWTRRLFDADVANHTPGVLDADGWRATAYVVKAEASDIKPNVIRQKLTVVLSDGMWRRAGDVQHFWSDALQPGLDLDHPYDYPHDYLPTTRNATASNPMPTAMGFTMVVFGPASSPQIVIGSNTYRLDMDIPSGAYVTITAVGRQRTIVMTAENGDVSNVFAKGYRGGGRDGGSYIFQPIPPGDNPVNWKGFGFDLTVWEEESEPPWA</sequence>
<dbReference type="AlphaFoldDB" id="A0A2M9H673"/>
<accession>A0A2M9H673</accession>
<keyword evidence="2" id="KW-1185">Reference proteome</keyword>
<organism evidence="1 2">
    <name type="scientific">Bifidobacterium primatium</name>
    <dbReference type="NCBI Taxonomy" id="2045438"/>
    <lineage>
        <taxon>Bacteria</taxon>
        <taxon>Bacillati</taxon>
        <taxon>Actinomycetota</taxon>
        <taxon>Actinomycetes</taxon>
        <taxon>Bifidobacteriales</taxon>
        <taxon>Bifidobacteriaceae</taxon>
        <taxon>Bifidobacterium</taxon>
    </lineage>
</organism>